<organism evidence="2 3">
    <name type="scientific">Methylomicrobium album BG8</name>
    <dbReference type="NCBI Taxonomy" id="686340"/>
    <lineage>
        <taxon>Bacteria</taxon>
        <taxon>Pseudomonadati</taxon>
        <taxon>Pseudomonadota</taxon>
        <taxon>Gammaproteobacteria</taxon>
        <taxon>Methylococcales</taxon>
        <taxon>Methylococcaceae</taxon>
        <taxon>Methylomicrobium</taxon>
    </lineage>
</organism>
<dbReference type="GO" id="GO:0008233">
    <property type="term" value="F:peptidase activity"/>
    <property type="evidence" value="ECO:0007669"/>
    <property type="project" value="InterPro"/>
</dbReference>
<keyword evidence="1" id="KW-1133">Transmembrane helix</keyword>
<reference evidence="2 3" key="1">
    <citation type="journal article" date="2013" name="Genome Announc.">
        <title>Genome Sequence of the Obligate Gammaproteobacterial Methanotroph Methylomicrobium album Strain BG8.</title>
        <authorList>
            <person name="Kits K.D."/>
            <person name="Kalyuzhnaya M.G."/>
            <person name="Klotz M.G."/>
            <person name="Jetten M.S."/>
            <person name="Op den Camp H.J."/>
            <person name="Vuilleumier S."/>
            <person name="Bringel F."/>
            <person name="Dispirito A.A."/>
            <person name="Murrell J.C."/>
            <person name="Bruce D."/>
            <person name="Cheng J.F."/>
            <person name="Copeland A."/>
            <person name="Goodwin L."/>
            <person name="Hauser L."/>
            <person name="Lajus A."/>
            <person name="Land M.L."/>
            <person name="Lapidus A."/>
            <person name="Lucas S."/>
            <person name="Medigue C."/>
            <person name="Pitluck S."/>
            <person name="Woyke T."/>
            <person name="Zeytun A."/>
            <person name="Stein L.Y."/>
        </authorList>
    </citation>
    <scope>NUCLEOTIDE SEQUENCE [LARGE SCALE GENOMIC DNA]</scope>
    <source>
        <strain evidence="2 3">BG8</strain>
    </source>
</reference>
<dbReference type="Pfam" id="PF01650">
    <property type="entry name" value="Peptidase_C13"/>
    <property type="match status" value="1"/>
</dbReference>
<gene>
    <name evidence="2" type="ORF">Metal_2829</name>
</gene>
<proteinExistence type="predicted"/>
<keyword evidence="3" id="KW-1185">Reference proteome</keyword>
<accession>H8GL39</accession>
<evidence type="ECO:0000313" key="2">
    <source>
        <dbReference type="EMBL" id="EIC30520.1"/>
    </source>
</evidence>
<keyword evidence="1" id="KW-0472">Membrane</keyword>
<feature type="transmembrane region" description="Helical" evidence="1">
    <location>
        <begin position="60"/>
        <end position="81"/>
    </location>
</feature>
<dbReference type="InterPro" id="IPR029030">
    <property type="entry name" value="Caspase-like_dom_sf"/>
</dbReference>
<keyword evidence="1" id="KW-0812">Transmembrane</keyword>
<sequence>MNPISNLSTNLHNGLRLAFFRKRGPENFVVGLDPFLLLLLVDLLLEIGSGYLLYWPDPEFQLYALPVYTFELACFLMAAWLTSKLVRRENAALQIGVVVYSLSPALILLQTVSRYLNGREFESWPDLGLWFERLAAVYLLILLGRALFLVCGRWRSTTAGMALVLLSAGPAGEWFADYRDFWYSPEEQEVQDGDPYARYKALDAERLMYRQPVLLEETLSRLRPARKGRVDLFYLGFASYATEDVFSIEADYIKRLFDERFGTVGHSLNLVNHLDTLEDTPLATATNLAQALKRIGRIMNPDEDVLFLYLTSHGGSDHKLAVEFWPLPLNDLSPEQLKAMLDQAGIKWRVVVVSACYSGTFVDALKGPHTLVATAAAHDRTSFGCGSESDFTYFGEAVFKQQLQSRFSLIPAFKAAAASIAERERWEKLEASRPQLWVGKPMEAHLADLEKSLTRFQCEAGRRQAQCAE</sequence>
<dbReference type="AlphaFoldDB" id="H8GL39"/>
<dbReference type="Gene3D" id="3.40.50.1460">
    <property type="match status" value="1"/>
</dbReference>
<dbReference type="RefSeq" id="WP_005373164.1">
    <property type="nucleotide sequence ID" value="NZ_CM001475.1"/>
</dbReference>
<dbReference type="eggNOG" id="COG4249">
    <property type="taxonomic scope" value="Bacteria"/>
</dbReference>
<evidence type="ECO:0000256" key="1">
    <source>
        <dbReference type="SAM" id="Phobius"/>
    </source>
</evidence>
<feature type="transmembrane region" description="Helical" evidence="1">
    <location>
        <begin position="28"/>
        <end position="54"/>
    </location>
</feature>
<feature type="transmembrane region" description="Helical" evidence="1">
    <location>
        <begin position="133"/>
        <end position="151"/>
    </location>
</feature>
<protein>
    <submittedName>
        <fullName evidence="2">Peptidase C13 family</fullName>
    </submittedName>
</protein>
<dbReference type="GO" id="GO:0006508">
    <property type="term" value="P:proteolysis"/>
    <property type="evidence" value="ECO:0007669"/>
    <property type="project" value="InterPro"/>
</dbReference>
<dbReference type="InterPro" id="IPR001096">
    <property type="entry name" value="Peptidase_C13"/>
</dbReference>
<dbReference type="HOGENOM" id="CLU_044436_0_0_6"/>
<evidence type="ECO:0000313" key="3">
    <source>
        <dbReference type="Proteomes" id="UP000005090"/>
    </source>
</evidence>
<dbReference type="Proteomes" id="UP000005090">
    <property type="component" value="Chromosome"/>
</dbReference>
<dbReference type="SUPFAM" id="SSF52129">
    <property type="entry name" value="Caspase-like"/>
    <property type="match status" value="1"/>
</dbReference>
<dbReference type="STRING" id="686340.Metal_2829"/>
<name>H8GL39_METAL</name>
<feature type="transmembrane region" description="Helical" evidence="1">
    <location>
        <begin position="93"/>
        <end position="113"/>
    </location>
</feature>
<dbReference type="EMBL" id="CM001475">
    <property type="protein sequence ID" value="EIC30520.1"/>
    <property type="molecule type" value="Genomic_DNA"/>
</dbReference>